<keyword evidence="2" id="KW-1185">Reference proteome</keyword>
<dbReference type="EMBL" id="CAJVPT010030513">
    <property type="protein sequence ID" value="CAG8694693.1"/>
    <property type="molecule type" value="Genomic_DNA"/>
</dbReference>
<evidence type="ECO:0000313" key="1">
    <source>
        <dbReference type="EMBL" id="CAG8694693.1"/>
    </source>
</evidence>
<gene>
    <name evidence="1" type="ORF">ACOLOM_LOCUS9982</name>
</gene>
<accession>A0ACA9P7C3</accession>
<sequence>MSAAKHADLLFCKEQESGGSDLARYCDTLGIPYVQFRTFKEVLPVVKSIVLGEKKVEEVLGKAPTISRSIHVPVLSRISLPLLYETFFTDTTVKKNFFVIAAPRPVNVLKPQINAIAAAASRALSGLTSHHGDAHPDSSSSLLALPPTFSPSSKPSVLTVGSNFTTTPDVTPISSNTPSEVDPTESRDHVFTSDTEDEADMTSSVKSAHEDDEEVVIATATTAAVAP</sequence>
<feature type="non-terminal residue" evidence="1">
    <location>
        <position position="227"/>
    </location>
</feature>
<reference evidence="1" key="1">
    <citation type="submission" date="2021-06" db="EMBL/GenBank/DDBJ databases">
        <authorList>
            <person name="Kallberg Y."/>
            <person name="Tangrot J."/>
            <person name="Rosling A."/>
        </authorList>
    </citation>
    <scope>NUCLEOTIDE SEQUENCE</scope>
    <source>
        <strain evidence="1">CL356</strain>
    </source>
</reference>
<name>A0ACA9P7C3_9GLOM</name>
<dbReference type="Proteomes" id="UP000789525">
    <property type="component" value="Unassembled WGS sequence"/>
</dbReference>
<comment type="caution">
    <text evidence="1">The sequence shown here is derived from an EMBL/GenBank/DDBJ whole genome shotgun (WGS) entry which is preliminary data.</text>
</comment>
<protein>
    <submittedName>
        <fullName evidence="1">13773_t:CDS:1</fullName>
    </submittedName>
</protein>
<evidence type="ECO:0000313" key="2">
    <source>
        <dbReference type="Proteomes" id="UP000789525"/>
    </source>
</evidence>
<organism evidence="1 2">
    <name type="scientific">Acaulospora colombiana</name>
    <dbReference type="NCBI Taxonomy" id="27376"/>
    <lineage>
        <taxon>Eukaryota</taxon>
        <taxon>Fungi</taxon>
        <taxon>Fungi incertae sedis</taxon>
        <taxon>Mucoromycota</taxon>
        <taxon>Glomeromycotina</taxon>
        <taxon>Glomeromycetes</taxon>
        <taxon>Diversisporales</taxon>
        <taxon>Acaulosporaceae</taxon>
        <taxon>Acaulospora</taxon>
    </lineage>
</organism>
<proteinExistence type="predicted"/>
<feature type="non-terminal residue" evidence="1">
    <location>
        <position position="1"/>
    </location>
</feature>